<feature type="region of interest" description="Disordered" evidence="7">
    <location>
        <begin position="475"/>
        <end position="537"/>
    </location>
</feature>
<evidence type="ECO:0000256" key="7">
    <source>
        <dbReference type="SAM" id="MobiDB-lite"/>
    </source>
</evidence>
<evidence type="ECO:0000256" key="1">
    <source>
        <dbReference type="ARBA" id="ARBA00000707"/>
    </source>
</evidence>
<dbReference type="CDD" id="cd02257">
    <property type="entry name" value="Peptidase_C19"/>
    <property type="match status" value="1"/>
</dbReference>
<feature type="compositionally biased region" description="Low complexity" evidence="7">
    <location>
        <begin position="1259"/>
        <end position="1268"/>
    </location>
</feature>
<feature type="region of interest" description="Disordered" evidence="7">
    <location>
        <begin position="1246"/>
        <end position="1440"/>
    </location>
</feature>
<feature type="compositionally biased region" description="Basic and acidic residues" evidence="7">
    <location>
        <begin position="847"/>
        <end position="872"/>
    </location>
</feature>
<keyword evidence="3" id="KW-0645">Protease</keyword>
<feature type="region of interest" description="Disordered" evidence="7">
    <location>
        <begin position="1741"/>
        <end position="1786"/>
    </location>
</feature>
<reference evidence="9 10" key="1">
    <citation type="submission" date="2014-11" db="EMBL/GenBank/DDBJ databases">
        <authorList>
            <person name="Zhu J."/>
            <person name="Qi W."/>
            <person name="Song R."/>
        </authorList>
    </citation>
    <scope>NUCLEOTIDE SEQUENCE [LARGE SCALE GENOMIC DNA]</scope>
</reference>
<feature type="region of interest" description="Disordered" evidence="7">
    <location>
        <begin position="1146"/>
        <end position="1199"/>
    </location>
</feature>
<feature type="compositionally biased region" description="Basic and acidic residues" evidence="7">
    <location>
        <begin position="1409"/>
        <end position="1425"/>
    </location>
</feature>
<dbReference type="PROSITE" id="PS00973">
    <property type="entry name" value="USP_2"/>
    <property type="match status" value="1"/>
</dbReference>
<organism evidence="9 10">
    <name type="scientific">Vitrella brassicaformis (strain CCMP3155)</name>
    <dbReference type="NCBI Taxonomy" id="1169540"/>
    <lineage>
        <taxon>Eukaryota</taxon>
        <taxon>Sar</taxon>
        <taxon>Alveolata</taxon>
        <taxon>Colpodellida</taxon>
        <taxon>Vitrellaceae</taxon>
        <taxon>Vitrella</taxon>
    </lineage>
</organism>
<dbReference type="STRING" id="1169540.A0A0G4GDN5"/>
<name>A0A0G4GDN5_VITBC</name>
<feature type="compositionally biased region" description="Low complexity" evidence="7">
    <location>
        <begin position="1426"/>
        <end position="1440"/>
    </location>
</feature>
<dbReference type="GO" id="GO:0004843">
    <property type="term" value="F:cysteine-type deubiquitinase activity"/>
    <property type="evidence" value="ECO:0007669"/>
    <property type="project" value="UniProtKB-EC"/>
</dbReference>
<feature type="compositionally biased region" description="Low complexity" evidence="7">
    <location>
        <begin position="1662"/>
        <end position="1687"/>
    </location>
</feature>
<dbReference type="InterPro" id="IPR028889">
    <property type="entry name" value="USP"/>
</dbReference>
<feature type="compositionally biased region" description="Acidic residues" evidence="7">
    <location>
        <begin position="382"/>
        <end position="403"/>
    </location>
</feature>
<dbReference type="VEuPathDB" id="CryptoDB:Vbra_17500"/>
<feature type="compositionally biased region" description="Polar residues" evidence="7">
    <location>
        <begin position="1777"/>
        <end position="1786"/>
    </location>
</feature>
<dbReference type="InterPro" id="IPR050164">
    <property type="entry name" value="Peptidase_C19"/>
</dbReference>
<dbReference type="PANTHER" id="PTHR24006">
    <property type="entry name" value="UBIQUITIN CARBOXYL-TERMINAL HYDROLASE"/>
    <property type="match status" value="1"/>
</dbReference>
<feature type="compositionally biased region" description="Basic and acidic residues" evidence="7">
    <location>
        <begin position="502"/>
        <end position="519"/>
    </location>
</feature>
<evidence type="ECO:0000256" key="2">
    <source>
        <dbReference type="ARBA" id="ARBA00012759"/>
    </source>
</evidence>
<feature type="region of interest" description="Disordered" evidence="7">
    <location>
        <begin position="826"/>
        <end position="1107"/>
    </location>
</feature>
<dbReference type="PROSITE" id="PS50235">
    <property type="entry name" value="USP_3"/>
    <property type="match status" value="1"/>
</dbReference>
<dbReference type="InterPro" id="IPR038765">
    <property type="entry name" value="Papain-like_cys_pep_sf"/>
</dbReference>
<feature type="compositionally biased region" description="Basic residues" evidence="7">
    <location>
        <begin position="905"/>
        <end position="922"/>
    </location>
</feature>
<dbReference type="InterPro" id="IPR018200">
    <property type="entry name" value="USP_CS"/>
</dbReference>
<evidence type="ECO:0000256" key="3">
    <source>
        <dbReference type="ARBA" id="ARBA00022670"/>
    </source>
</evidence>
<gene>
    <name evidence="9" type="ORF">Vbra_17500</name>
</gene>
<feature type="compositionally biased region" description="Pro residues" evidence="7">
    <location>
        <begin position="1269"/>
        <end position="1289"/>
    </location>
</feature>
<keyword evidence="10" id="KW-1185">Reference proteome</keyword>
<protein>
    <recommendedName>
        <fullName evidence="2">ubiquitinyl hydrolase 1</fullName>
        <ecNumber evidence="2">3.4.19.12</ecNumber>
    </recommendedName>
</protein>
<evidence type="ECO:0000256" key="4">
    <source>
        <dbReference type="ARBA" id="ARBA00022786"/>
    </source>
</evidence>
<evidence type="ECO:0000313" key="9">
    <source>
        <dbReference type="EMBL" id="CEM27523.1"/>
    </source>
</evidence>
<dbReference type="Gene3D" id="3.90.70.10">
    <property type="entry name" value="Cysteine proteinases"/>
    <property type="match status" value="1"/>
</dbReference>
<dbReference type="InParanoid" id="A0A0G4GDN5"/>
<dbReference type="Proteomes" id="UP000041254">
    <property type="component" value="Unassembled WGS sequence"/>
</dbReference>
<evidence type="ECO:0000256" key="6">
    <source>
        <dbReference type="ARBA" id="ARBA00022807"/>
    </source>
</evidence>
<feature type="compositionally biased region" description="Low complexity" evidence="7">
    <location>
        <begin position="1016"/>
        <end position="1037"/>
    </location>
</feature>
<comment type="catalytic activity">
    <reaction evidence="1">
        <text>Thiol-dependent hydrolysis of ester, thioester, amide, peptide and isopeptide bonds formed by the C-terminal Gly of ubiquitin (a 76-residue protein attached to proteins as an intracellular targeting signal).</text>
        <dbReference type="EC" id="3.4.19.12"/>
    </reaction>
</comment>
<keyword evidence="5" id="KW-0378">Hydrolase</keyword>
<evidence type="ECO:0000256" key="5">
    <source>
        <dbReference type="ARBA" id="ARBA00022801"/>
    </source>
</evidence>
<feature type="compositionally biased region" description="Low complexity" evidence="7">
    <location>
        <begin position="1052"/>
        <end position="1070"/>
    </location>
</feature>
<sequence length="1993" mass="217220">MSADDDCDDEFEHVLRRMAEKESERRVSADITKELFFVNLAERVKAADPEMCGHSFYVEPCHLAALMDVDCDAANPRRDVPPPLVFAKPKMILESLRQDPYFLGVMESAAKRTCEQFRDADVPLQKWLASELPFVIDPGLCDAIRKRMVDRAALSAVPKRVMRVLSFMQGGIERFGAALEGSGMSMAPGDPRQDMFDLTKCPSEVFQLIQRVFETAVTSMPHILGGWPSSTGASAEVEGQDVHVSCDPAAVASVSPSDDQVRWLAQNAAVVSNVLCCMARPDMCRICPVSVDMVVKFTAVLHRSLLMSGAATLVQLYAWVRVLAVMEAEGVRLPSHVFPLTRDRPAFPLTDTGRIVLFASPEQEKRTNVILVAEARDADSEWLDAESDQGDEQSPEQSSEETDPLNVMKLIIERANAHEGGRVCISINGFDKLAPSLDKAVQLEKHWLCGDNLLPFVEKDFCHQANKIASVITMRRRHRQGGGGPAAPPPPEQPSSASAASAKDRGGADKPVDGGGDGRKKGKASKGPAAKGKDDKQVDVDRIRRICDEVIVTMCRECVSQIDRMGTYVSIPHIPGYEADRVLMLGMPYVVLRLEFYMPMAVDTLGQMAMHRAMQSFGMTAKQSESMTHFQRGDKLTEWIGELLQDLMMKPTGTPSILARTTDTEKAQNICNTVLHALTQINTLAAIIHDCLRVRAHRMFVKKTAAASDEKREQLVKHSRLFHAGFFRGHPLSDSQQVLPFTVRILECEKKQQNQKVLIAKIKQKGGESGPDSRIEEMLKKAVDNLVTLQKEQEQIMKERNTFLQTYKPTILLLAEHCTSLSNTFRSIDDVFPDDGGKKQKQPIGEEMLKRRERQKERQQKADQTGDDKAGQPDKPPLSAAKADKLMAELIRQDEAARGRGAAQHPHHGGKKGKDKPGRRKGGTGSSGQSRDINTTADTQAAADTEDDEPSDRGELPATAPSASRHDEGEDPLQLSLASVSADQSGEDEGGEWEAVVQRGRGKKANKPKKDPSEGSSAVATPVSASAMTTRSTAAQSPHSSLHQAALSQTHPPATNSTTLPTSSSSRPATGSAAANRKAAKHTGGPKGRTVGVRELLSSRGGGASSDEEQWYLGHVFSISPTQCEGGTPLDGEACQMLTALAHWQDRHNPTPTSSSSSHTWVEVDQSSTRRDLVRAMEESSDALKESLGASDEDGQLEELRVPDASKTFRMAIDWAASAGKLWVSLQIKQDGKGGLIEAFALRRETMSTPDPPPETTGVSSPASAVAASPPPTSPPAPPPAPATQPPTVAPKQRPRADQPPQKEKGMPNGVHQGQPTTNGNAPASRAEQSSFVWVDGPGPPPPTQPASTAAAGEATPRPQPHKQQQGGDSIDAASAWPELSAQPPPVTPSSRVPARRGSAQPSPAAPPPKEKEKDKAKAGNRRQEGGQSQEQPQPQQPVPVQERIGWAGWGKRRVLSPVWLSNSVMASLPHTGAAFSVLTRLLYWGVTQTFTVRADQLEAFERLRLYHYEQYLHRRVQHLLMSRVAESSRPLSAAEAREVAMERWMFILQQCPRPYQLRALENVKNYCYLNALVQAMMPLYFFLDYIQQCAEGPADRSYLDGPPEVRRPQYPLHAAFASIFREFYRSADGRARRDRPGNPIQDTTDAVIRLFADEEPSIAEQLSGSGVSQPSSSSANAVSGSQQQQQPQQAALFASAFFRRPIAMFEEKDSDAVSYGGVQSDPSEFLLFLLDGLHHESRYKRQKRTAAKKPPAALAEAAVSSADGSPNAARPPLSPSDETLQDAQSSPISKLFAGELARLVRGDGGGTEMKREPFWLLDVAIAADGIRTVEDAISITLGMTGDVEGDPSQLNAARQYLHVTPPVLVVSMKKTLYGAGSLEKASKQVEYSDTLNFNRNWLPPDGYGFGGDSGVGVPDYRLVSVVVHYGEEAVEGHFSAFVNRGDGQWYNCDDRLIAKYTHTQVESHAGALLLFYVDANRTTVDITPPPREAGPC</sequence>
<dbReference type="PANTHER" id="PTHR24006:SF687">
    <property type="entry name" value="UBIQUITIN CARBOXYL-TERMINAL HYDROLASE 10"/>
    <property type="match status" value="1"/>
</dbReference>
<keyword evidence="6" id="KW-0788">Thiol protease</keyword>
<proteinExistence type="predicted"/>
<dbReference type="GO" id="GO:0016579">
    <property type="term" value="P:protein deubiquitination"/>
    <property type="evidence" value="ECO:0007669"/>
    <property type="project" value="InterPro"/>
</dbReference>
<dbReference type="GO" id="GO:0005829">
    <property type="term" value="C:cytosol"/>
    <property type="evidence" value="ECO:0007669"/>
    <property type="project" value="TreeGrafter"/>
</dbReference>
<dbReference type="OrthoDB" id="429671at2759"/>
<dbReference type="InterPro" id="IPR001394">
    <property type="entry name" value="Peptidase_C19_UCH"/>
</dbReference>
<dbReference type="EC" id="3.4.19.12" evidence="2"/>
<feature type="compositionally biased region" description="Basic and acidic residues" evidence="7">
    <location>
        <begin position="1168"/>
        <end position="1185"/>
    </location>
</feature>
<evidence type="ECO:0000259" key="8">
    <source>
        <dbReference type="PROSITE" id="PS50235"/>
    </source>
</evidence>
<feature type="compositionally biased region" description="Low complexity" evidence="7">
    <location>
        <begin position="1749"/>
        <end position="1763"/>
    </location>
</feature>
<feature type="compositionally biased region" description="Basic and acidic residues" evidence="7">
    <location>
        <begin position="882"/>
        <end position="898"/>
    </location>
</feature>
<accession>A0A0G4GDN5</accession>
<feature type="compositionally biased region" description="Basic and acidic residues" evidence="7">
    <location>
        <begin position="1295"/>
        <end position="1306"/>
    </location>
</feature>
<dbReference type="Pfam" id="PF00443">
    <property type="entry name" value="UCH"/>
    <property type="match status" value="1"/>
</dbReference>
<dbReference type="GO" id="GO:0005634">
    <property type="term" value="C:nucleus"/>
    <property type="evidence" value="ECO:0007669"/>
    <property type="project" value="TreeGrafter"/>
</dbReference>
<feature type="region of interest" description="Disordered" evidence="7">
    <location>
        <begin position="1660"/>
        <end position="1687"/>
    </location>
</feature>
<dbReference type="GO" id="GO:0006508">
    <property type="term" value="P:proteolysis"/>
    <property type="evidence" value="ECO:0007669"/>
    <property type="project" value="UniProtKB-KW"/>
</dbReference>
<keyword evidence="4" id="KW-0833">Ubl conjugation pathway</keyword>
<feature type="compositionally biased region" description="Polar residues" evidence="7">
    <location>
        <begin position="1312"/>
        <end position="1332"/>
    </location>
</feature>
<dbReference type="EMBL" id="CDMY01000635">
    <property type="protein sequence ID" value="CEM27523.1"/>
    <property type="molecule type" value="Genomic_DNA"/>
</dbReference>
<evidence type="ECO:0000313" key="10">
    <source>
        <dbReference type="Proteomes" id="UP000041254"/>
    </source>
</evidence>
<feature type="domain" description="USP" evidence="8">
    <location>
        <begin position="1559"/>
        <end position="1976"/>
    </location>
</feature>
<feature type="compositionally biased region" description="Polar residues" evidence="7">
    <location>
        <begin position="1038"/>
        <end position="1051"/>
    </location>
</feature>
<dbReference type="SUPFAM" id="SSF54001">
    <property type="entry name" value="Cysteine proteinases"/>
    <property type="match status" value="1"/>
</dbReference>
<feature type="region of interest" description="Disordered" evidence="7">
    <location>
        <begin position="382"/>
        <end position="405"/>
    </location>
</feature>